<dbReference type="KEGG" id="bbk:BARBAKC583_0267"/>
<evidence type="ECO:0000313" key="1">
    <source>
        <dbReference type="EMBL" id="ABM45693.1"/>
    </source>
</evidence>
<protein>
    <submittedName>
        <fullName evidence="1">Uncharacterized protein</fullName>
    </submittedName>
</protein>
<dbReference type="HOGENOM" id="CLU_3266268_0_0_5"/>
<accession>A1URJ0</accession>
<gene>
    <name evidence="1" type="ordered locus">BARBAKC583_0267</name>
</gene>
<dbReference type="EMBL" id="CP000524">
    <property type="protein sequence ID" value="ABM45693.1"/>
    <property type="molecule type" value="Genomic_DNA"/>
</dbReference>
<dbReference type="AlphaFoldDB" id="A1URJ0"/>
<proteinExistence type="predicted"/>
<sequence length="41" mass="4790">MLNPYFIVSKDIIPSALPFKKSPLFSEKYIYFGIVKACFSW</sequence>
<name>A1URJ0_BARBK</name>
<organism evidence="1 2">
    <name type="scientific">Bartonella bacilliformis (strain ATCC 35685 / KC583 / Herrer 020/F12,63)</name>
    <dbReference type="NCBI Taxonomy" id="360095"/>
    <lineage>
        <taxon>Bacteria</taxon>
        <taxon>Pseudomonadati</taxon>
        <taxon>Pseudomonadota</taxon>
        <taxon>Alphaproteobacteria</taxon>
        <taxon>Hyphomicrobiales</taxon>
        <taxon>Bartonellaceae</taxon>
        <taxon>Bartonella</taxon>
    </lineage>
</organism>
<dbReference type="Proteomes" id="UP000000643">
    <property type="component" value="Chromosome"/>
</dbReference>
<reference evidence="1 2" key="1">
    <citation type="submission" date="2006-12" db="EMBL/GenBank/DDBJ databases">
        <authorList>
            <person name="Hendrix L."/>
            <person name="Mohamoud Y."/>
            <person name="Radune D."/>
            <person name="Shvartsbeyn A."/>
            <person name="Daugherty S."/>
            <person name="Dodson R."/>
            <person name="Durkin A.S."/>
            <person name="Harkins D."/>
            <person name="Huot H."/>
            <person name="Kothari S.P."/>
            <person name="Madupu R."/>
            <person name="Li J."/>
            <person name="Nelson W.C."/>
            <person name="Shrivastava S."/>
            <person name="Giglio M.G."/>
            <person name="Haft D."/>
            <person name="Selengut J."/>
            <person name="Fraser-Ligget C."/>
            <person name="Seshadri R."/>
        </authorList>
    </citation>
    <scope>NUCLEOTIDE SEQUENCE [LARGE SCALE GENOMIC DNA]</scope>
    <source>
        <strain evidence="2">ATCC 35685 / NCTC 12138 / KC583</strain>
    </source>
</reference>
<dbReference type="STRING" id="360095.BARBAKC583_0267"/>
<evidence type="ECO:0000313" key="2">
    <source>
        <dbReference type="Proteomes" id="UP000000643"/>
    </source>
</evidence>